<dbReference type="EMBL" id="FRFC01000003">
    <property type="protein sequence ID" value="SHO43373.1"/>
    <property type="molecule type" value="Genomic_DNA"/>
</dbReference>
<name>A0A2H1EER3_9ARCH</name>
<dbReference type="Proteomes" id="UP000232412">
    <property type="component" value="Unassembled WGS sequence"/>
</dbReference>
<organism evidence="1 2">
    <name type="scientific">Nitrosotalea sinensis</name>
    <dbReference type="NCBI Taxonomy" id="1499975"/>
    <lineage>
        <taxon>Archaea</taxon>
        <taxon>Nitrososphaerota</taxon>
        <taxon>Nitrososphaeria</taxon>
        <taxon>Nitrosotaleales</taxon>
        <taxon>Nitrosotaleaceae</taxon>
        <taxon>Nitrosotalea</taxon>
    </lineage>
</organism>
<reference evidence="2" key="1">
    <citation type="submission" date="2016-12" db="EMBL/GenBank/DDBJ databases">
        <authorList>
            <person name="Herbold C."/>
        </authorList>
    </citation>
    <scope>NUCLEOTIDE SEQUENCE [LARGE SCALE GENOMIC DNA]</scope>
</reference>
<evidence type="ECO:0000313" key="2">
    <source>
        <dbReference type="Proteomes" id="UP000232412"/>
    </source>
</evidence>
<keyword evidence="2" id="KW-1185">Reference proteome</keyword>
<protein>
    <submittedName>
        <fullName evidence="1">Uncharacterized protein</fullName>
    </submittedName>
</protein>
<dbReference type="AlphaFoldDB" id="A0A2H1EER3"/>
<sequence length="62" mass="7200">MSATLTFFTGTKKVPQQIAEPIDEINPDEFKDNFHCKVDNITRFLSTLKFNFGQDIFSIWLT</sequence>
<proteinExistence type="predicted"/>
<evidence type="ECO:0000313" key="1">
    <source>
        <dbReference type="EMBL" id="SHO43373.1"/>
    </source>
</evidence>
<accession>A0A2H1EER3</accession>
<gene>
    <name evidence="1" type="ORF">NSIN_20035</name>
</gene>